<name>A0A9Q1M253_9SOLA</name>
<dbReference type="EMBL" id="JAJAGQ010000011">
    <property type="protein sequence ID" value="KAJ8549445.1"/>
    <property type="molecule type" value="Genomic_DNA"/>
</dbReference>
<dbReference type="Proteomes" id="UP001152561">
    <property type="component" value="Unassembled WGS sequence"/>
</dbReference>
<sequence length="109" mass="11873">MEETGGLEDLMLGQEMLLCEYHPAVYIEYTAGIPEVQLWDLKGCDAPGLAALGSNTIGLCMQIYRNCSVVCSYTLDILLIYRCIHASNVLRMDLSSALHGLSILQCSGA</sequence>
<evidence type="ECO:0000313" key="1">
    <source>
        <dbReference type="EMBL" id="KAJ8549445.1"/>
    </source>
</evidence>
<protein>
    <submittedName>
        <fullName evidence="1">Uncharacterized protein</fullName>
    </submittedName>
</protein>
<organism evidence="1 2">
    <name type="scientific">Anisodus acutangulus</name>
    <dbReference type="NCBI Taxonomy" id="402998"/>
    <lineage>
        <taxon>Eukaryota</taxon>
        <taxon>Viridiplantae</taxon>
        <taxon>Streptophyta</taxon>
        <taxon>Embryophyta</taxon>
        <taxon>Tracheophyta</taxon>
        <taxon>Spermatophyta</taxon>
        <taxon>Magnoliopsida</taxon>
        <taxon>eudicotyledons</taxon>
        <taxon>Gunneridae</taxon>
        <taxon>Pentapetalae</taxon>
        <taxon>asterids</taxon>
        <taxon>lamiids</taxon>
        <taxon>Solanales</taxon>
        <taxon>Solanaceae</taxon>
        <taxon>Solanoideae</taxon>
        <taxon>Hyoscyameae</taxon>
        <taxon>Anisodus</taxon>
    </lineage>
</organism>
<keyword evidence="2" id="KW-1185">Reference proteome</keyword>
<gene>
    <name evidence="1" type="ORF">K7X08_033152</name>
</gene>
<accession>A0A9Q1M253</accession>
<comment type="caution">
    <text evidence="1">The sequence shown here is derived from an EMBL/GenBank/DDBJ whole genome shotgun (WGS) entry which is preliminary data.</text>
</comment>
<proteinExistence type="predicted"/>
<evidence type="ECO:0000313" key="2">
    <source>
        <dbReference type="Proteomes" id="UP001152561"/>
    </source>
</evidence>
<dbReference type="AlphaFoldDB" id="A0A9Q1M253"/>
<reference evidence="2" key="1">
    <citation type="journal article" date="2023" name="Proc. Natl. Acad. Sci. U.S.A.">
        <title>Genomic and structural basis for evolution of tropane alkaloid biosynthesis.</title>
        <authorList>
            <person name="Wanga Y.-J."/>
            <person name="Taina T."/>
            <person name="Yua J.-Y."/>
            <person name="Lia J."/>
            <person name="Xua B."/>
            <person name="Chenc J."/>
            <person name="D'Auriad J.C."/>
            <person name="Huanga J.-P."/>
            <person name="Huanga S.-X."/>
        </authorList>
    </citation>
    <scope>NUCLEOTIDE SEQUENCE [LARGE SCALE GENOMIC DNA]</scope>
    <source>
        <strain evidence="2">cv. KIB-2019</strain>
    </source>
</reference>